<evidence type="ECO:0000256" key="1">
    <source>
        <dbReference type="ARBA" id="ARBA00004141"/>
    </source>
</evidence>
<accession>A0A914BUZ9</accession>
<dbReference type="Pfam" id="PF02931">
    <property type="entry name" value="Neur_chan_LBD"/>
    <property type="match status" value="1"/>
</dbReference>
<feature type="transmembrane region" description="Helical" evidence="11">
    <location>
        <begin position="268"/>
        <end position="292"/>
    </location>
</feature>
<keyword evidence="5 11" id="KW-0812">Transmembrane</keyword>
<evidence type="ECO:0000256" key="10">
    <source>
        <dbReference type="ARBA" id="ARBA00023303"/>
    </source>
</evidence>
<dbReference type="InterPro" id="IPR036734">
    <property type="entry name" value="Neur_chan_lig-bd_sf"/>
</dbReference>
<evidence type="ECO:0000256" key="6">
    <source>
        <dbReference type="ARBA" id="ARBA00022729"/>
    </source>
</evidence>
<dbReference type="FunFam" id="1.20.58.390:FF:000084">
    <property type="entry name" value="Glutamate-gated chloride channel subunit beta"/>
    <property type="match status" value="1"/>
</dbReference>
<keyword evidence="4" id="KW-1003">Cell membrane</keyword>
<proteinExistence type="inferred from homology"/>
<dbReference type="NCBIfam" id="TIGR00860">
    <property type="entry name" value="LIC"/>
    <property type="match status" value="1"/>
</dbReference>
<dbReference type="PANTHER" id="PTHR18945">
    <property type="entry name" value="NEUROTRANSMITTER GATED ION CHANNEL"/>
    <property type="match status" value="1"/>
</dbReference>
<feature type="domain" description="Neurotransmitter-gated ion-channel ligand-binding" evidence="12">
    <location>
        <begin position="46"/>
        <end position="266"/>
    </location>
</feature>
<evidence type="ECO:0000256" key="9">
    <source>
        <dbReference type="ARBA" id="ARBA00023136"/>
    </source>
</evidence>
<keyword evidence="8 11" id="KW-0406">Ion transport</keyword>
<keyword evidence="14" id="KW-1185">Reference proteome</keyword>
<evidence type="ECO:0000259" key="13">
    <source>
        <dbReference type="Pfam" id="PF02932"/>
    </source>
</evidence>
<reference evidence="15" key="1">
    <citation type="submission" date="2022-11" db="UniProtKB">
        <authorList>
            <consortium name="WormBaseParasite"/>
        </authorList>
    </citation>
    <scope>IDENTIFICATION</scope>
</reference>
<dbReference type="SUPFAM" id="SSF90112">
    <property type="entry name" value="Neurotransmitter-gated ion-channel transmembrane pore"/>
    <property type="match status" value="1"/>
</dbReference>
<dbReference type="Gene3D" id="2.70.170.10">
    <property type="entry name" value="Neurotransmitter-gated ion-channel ligand-binding domain"/>
    <property type="match status" value="1"/>
</dbReference>
<keyword evidence="10 11" id="KW-0407">Ion channel</keyword>
<evidence type="ECO:0000256" key="4">
    <source>
        <dbReference type="ARBA" id="ARBA00022475"/>
    </source>
</evidence>
<evidence type="ECO:0000256" key="3">
    <source>
        <dbReference type="ARBA" id="ARBA00022448"/>
    </source>
</evidence>
<evidence type="ECO:0000256" key="5">
    <source>
        <dbReference type="ARBA" id="ARBA00022692"/>
    </source>
</evidence>
<dbReference type="InterPro" id="IPR006201">
    <property type="entry name" value="Neur_channel"/>
</dbReference>
<dbReference type="Pfam" id="PF02932">
    <property type="entry name" value="Neur_chan_memb"/>
    <property type="match status" value="1"/>
</dbReference>
<organism evidence="14 15">
    <name type="scientific">Acrobeloides nanus</name>
    <dbReference type="NCBI Taxonomy" id="290746"/>
    <lineage>
        <taxon>Eukaryota</taxon>
        <taxon>Metazoa</taxon>
        <taxon>Ecdysozoa</taxon>
        <taxon>Nematoda</taxon>
        <taxon>Chromadorea</taxon>
        <taxon>Rhabditida</taxon>
        <taxon>Tylenchina</taxon>
        <taxon>Cephalobomorpha</taxon>
        <taxon>Cephaloboidea</taxon>
        <taxon>Cephalobidae</taxon>
        <taxon>Acrobeloides</taxon>
    </lineage>
</organism>
<dbReference type="GO" id="GO:0004888">
    <property type="term" value="F:transmembrane signaling receptor activity"/>
    <property type="evidence" value="ECO:0007669"/>
    <property type="project" value="InterPro"/>
</dbReference>
<dbReference type="InterPro" id="IPR006029">
    <property type="entry name" value="Neurotrans-gated_channel_TM"/>
</dbReference>
<dbReference type="InterPro" id="IPR036719">
    <property type="entry name" value="Neuro-gated_channel_TM_sf"/>
</dbReference>
<evidence type="ECO:0000256" key="8">
    <source>
        <dbReference type="ARBA" id="ARBA00023065"/>
    </source>
</evidence>
<evidence type="ECO:0000313" key="15">
    <source>
        <dbReference type="WBParaSite" id="ACRNAN_Path_1052.g4029.t1"/>
    </source>
</evidence>
<dbReference type="InterPro" id="IPR006028">
    <property type="entry name" value="GABAA/Glycine_rcpt"/>
</dbReference>
<evidence type="ECO:0000259" key="12">
    <source>
        <dbReference type="Pfam" id="PF02931"/>
    </source>
</evidence>
<dbReference type="AlphaFoldDB" id="A0A914BUZ9"/>
<feature type="transmembrane region" description="Helical" evidence="11">
    <location>
        <begin position="298"/>
        <end position="318"/>
    </location>
</feature>
<evidence type="ECO:0000313" key="14">
    <source>
        <dbReference type="Proteomes" id="UP000887540"/>
    </source>
</evidence>
<keyword evidence="7 11" id="KW-1133">Transmembrane helix</keyword>
<dbReference type="Proteomes" id="UP000887540">
    <property type="component" value="Unplaced"/>
</dbReference>
<sequence>MLWKSLERATVTFPIFITVVLDLIGIQAIRVNESSIRVNSDSQEQIILQQVLRDYDQRVRPPPTNLSELYGPVHVKVNMLIRMLSKIDVVNMEYSMQITFREQWMDRRLAYDHLNLPNTPKFLTVPHIKNNVWMPDTFFPTEKAAHRHLIDTENMFLRIYPDGKILYSVRLSMTCSCPMYLQLYPMDAQNCDFDLISYAHTDQDIIYSWDDTLTVRGIPEPVQTKAGVGSDLPNFWLDKIETHHDCISRTNTGTYDCLRMRMKLKRLFSYYVSQIYGPTMMIVVVSWVSFWIDMHSTAGRVALGVTTLLTMTTLQSSINAKLPPVSYVKAIDVWLGACQTFVFGALIEYAVVSYSDNSLRSTRNKEKPPKENFRKAQRRGVFMEEETPFYQPPCTCGLAIIGAEPMKISILDKLQTLFKKPSYLPAKIDFYARFITPVGFIVFNIIYWTSCAILVAKSAEELK</sequence>
<keyword evidence="6" id="KW-0732">Signal</keyword>
<dbReference type="Gene3D" id="1.20.58.390">
    <property type="entry name" value="Neurotransmitter-gated ion-channel transmembrane domain"/>
    <property type="match status" value="1"/>
</dbReference>
<dbReference type="SUPFAM" id="SSF63712">
    <property type="entry name" value="Nicotinic receptor ligand binding domain-like"/>
    <property type="match status" value="1"/>
</dbReference>
<dbReference type="GO" id="GO:0005886">
    <property type="term" value="C:plasma membrane"/>
    <property type="evidence" value="ECO:0007669"/>
    <property type="project" value="UniProtKB-SubCell"/>
</dbReference>
<dbReference type="PRINTS" id="PR00252">
    <property type="entry name" value="NRIONCHANNEL"/>
</dbReference>
<dbReference type="PROSITE" id="PS00236">
    <property type="entry name" value="NEUROTR_ION_CHANNEL"/>
    <property type="match status" value="1"/>
</dbReference>
<dbReference type="InterPro" id="IPR018000">
    <property type="entry name" value="Neurotransmitter_ion_chnl_CS"/>
</dbReference>
<protein>
    <submittedName>
        <fullName evidence="15">Uncharacterized protein</fullName>
    </submittedName>
</protein>
<comment type="similarity">
    <text evidence="11">Belongs to the ligand-gated ion channel (TC 1.A.9) family.</text>
</comment>
<evidence type="ECO:0000256" key="2">
    <source>
        <dbReference type="ARBA" id="ARBA00004236"/>
    </source>
</evidence>
<feature type="transmembrane region" description="Helical" evidence="11">
    <location>
        <begin position="330"/>
        <end position="352"/>
    </location>
</feature>
<feature type="domain" description="Neurotransmitter-gated ion-channel transmembrane" evidence="13">
    <location>
        <begin position="275"/>
        <end position="386"/>
    </location>
</feature>
<keyword evidence="3 11" id="KW-0813">Transport</keyword>
<dbReference type="InterPro" id="IPR044721">
    <property type="entry name" value="GluCl_TM"/>
</dbReference>
<evidence type="ECO:0000256" key="7">
    <source>
        <dbReference type="ARBA" id="ARBA00022989"/>
    </source>
</evidence>
<dbReference type="CDD" id="cd19062">
    <property type="entry name" value="LGIC_TM_GluCl"/>
    <property type="match status" value="1"/>
</dbReference>
<dbReference type="CDD" id="cd18993">
    <property type="entry name" value="LGIC_ECD_GluCl"/>
    <property type="match status" value="1"/>
</dbReference>
<dbReference type="InterPro" id="IPR038050">
    <property type="entry name" value="Neuro_actylchol_rec"/>
</dbReference>
<feature type="transmembrane region" description="Helical" evidence="11">
    <location>
        <begin position="430"/>
        <end position="456"/>
    </location>
</feature>
<name>A0A914BUZ9_9BILA</name>
<comment type="subcellular location">
    <subcellularLocation>
        <location evidence="2">Cell membrane</location>
    </subcellularLocation>
    <subcellularLocation>
        <location evidence="1">Membrane</location>
        <topology evidence="1">Multi-pass membrane protein</topology>
    </subcellularLocation>
</comment>
<dbReference type="GO" id="GO:0005230">
    <property type="term" value="F:extracellular ligand-gated monoatomic ion channel activity"/>
    <property type="evidence" value="ECO:0007669"/>
    <property type="project" value="InterPro"/>
</dbReference>
<evidence type="ECO:0000256" key="11">
    <source>
        <dbReference type="RuleBase" id="RU000687"/>
    </source>
</evidence>
<keyword evidence="9 11" id="KW-0472">Membrane</keyword>
<dbReference type="InterPro" id="IPR006202">
    <property type="entry name" value="Neur_chan_lig-bd"/>
</dbReference>
<dbReference type="WBParaSite" id="ACRNAN_Path_1052.g4029.t1">
    <property type="protein sequence ID" value="ACRNAN_Path_1052.g4029.t1"/>
    <property type="gene ID" value="ACRNAN_Path_1052.g4029"/>
</dbReference>
<dbReference type="PRINTS" id="PR00253">
    <property type="entry name" value="GABAARECEPTR"/>
</dbReference>